<keyword evidence="3" id="KW-1185">Reference proteome</keyword>
<name>A0A699ZP05_HAELA</name>
<evidence type="ECO:0000256" key="1">
    <source>
        <dbReference type="SAM" id="MobiDB-lite"/>
    </source>
</evidence>
<protein>
    <submittedName>
        <fullName evidence="2">Uncharacterized protein</fullName>
    </submittedName>
</protein>
<comment type="caution">
    <text evidence="2">The sequence shown here is derived from an EMBL/GenBank/DDBJ whole genome shotgun (WGS) entry which is preliminary data.</text>
</comment>
<dbReference type="EMBL" id="BLLF01002569">
    <property type="protein sequence ID" value="GFH24557.1"/>
    <property type="molecule type" value="Genomic_DNA"/>
</dbReference>
<gene>
    <name evidence="2" type="ORF">HaLaN_22375</name>
</gene>
<dbReference type="AlphaFoldDB" id="A0A699ZP05"/>
<reference evidence="2 3" key="1">
    <citation type="submission" date="2020-02" db="EMBL/GenBank/DDBJ databases">
        <title>Draft genome sequence of Haematococcus lacustris strain NIES-144.</title>
        <authorList>
            <person name="Morimoto D."/>
            <person name="Nakagawa S."/>
            <person name="Yoshida T."/>
            <person name="Sawayama S."/>
        </authorList>
    </citation>
    <scope>NUCLEOTIDE SEQUENCE [LARGE SCALE GENOMIC DNA]</scope>
    <source>
        <strain evidence="2 3">NIES-144</strain>
    </source>
</reference>
<proteinExistence type="predicted"/>
<organism evidence="2 3">
    <name type="scientific">Haematococcus lacustris</name>
    <name type="common">Green alga</name>
    <name type="synonym">Haematococcus pluvialis</name>
    <dbReference type="NCBI Taxonomy" id="44745"/>
    <lineage>
        <taxon>Eukaryota</taxon>
        <taxon>Viridiplantae</taxon>
        <taxon>Chlorophyta</taxon>
        <taxon>core chlorophytes</taxon>
        <taxon>Chlorophyceae</taxon>
        <taxon>CS clade</taxon>
        <taxon>Chlamydomonadales</taxon>
        <taxon>Haematococcaceae</taxon>
        <taxon>Haematococcus</taxon>
    </lineage>
</organism>
<feature type="region of interest" description="Disordered" evidence="1">
    <location>
        <begin position="113"/>
        <end position="166"/>
    </location>
</feature>
<evidence type="ECO:0000313" key="2">
    <source>
        <dbReference type="EMBL" id="GFH24557.1"/>
    </source>
</evidence>
<sequence length="195" mass="21129">MSSAVYYGTTYYAIVNQPTSSIELHVVMEVQVKVVAIPAAGPYSTHLRDGGAALCQERLTLTLGEANGSDKPVWQPNTVDQPSALLIYMGNVYNRTHLWRADTICRDVKGTREGGLGQRQEQGCPTQPPSNTGRQVGGPRQQCSAQHAGQWGKQVAPTGAGGHTEQGFLARAWSTQQWASRSCETEHPRPKPSSL</sequence>
<dbReference type="Proteomes" id="UP000485058">
    <property type="component" value="Unassembled WGS sequence"/>
</dbReference>
<evidence type="ECO:0000313" key="3">
    <source>
        <dbReference type="Proteomes" id="UP000485058"/>
    </source>
</evidence>
<accession>A0A699ZP05</accession>